<dbReference type="GO" id="GO:0046872">
    <property type="term" value="F:metal ion binding"/>
    <property type="evidence" value="ECO:0007669"/>
    <property type="project" value="UniProtKB-KW"/>
</dbReference>
<dbReference type="InterPro" id="IPR003594">
    <property type="entry name" value="HATPase_dom"/>
</dbReference>
<dbReference type="CDD" id="cd00822">
    <property type="entry name" value="TopoII_Trans_DNA_gyrase"/>
    <property type="match status" value="1"/>
</dbReference>
<dbReference type="CDD" id="cd03366">
    <property type="entry name" value="TOPRIM_TopoIIA_GyrB"/>
    <property type="match status" value="1"/>
</dbReference>
<evidence type="ECO:0000259" key="11">
    <source>
        <dbReference type="PROSITE" id="PS50880"/>
    </source>
</evidence>
<dbReference type="InterPro" id="IPR020568">
    <property type="entry name" value="Ribosomal_Su5_D2-typ_SF"/>
</dbReference>
<evidence type="ECO:0000256" key="6">
    <source>
        <dbReference type="ARBA" id="ARBA00022842"/>
    </source>
</evidence>
<dbReference type="Pfam" id="PF00986">
    <property type="entry name" value="DNA_gyraseB_C"/>
    <property type="match status" value="1"/>
</dbReference>
<dbReference type="Pfam" id="PF01751">
    <property type="entry name" value="Toprim"/>
    <property type="match status" value="1"/>
</dbReference>
<dbReference type="GO" id="GO:0006265">
    <property type="term" value="P:DNA topological change"/>
    <property type="evidence" value="ECO:0007669"/>
    <property type="project" value="UniProtKB-UniRule"/>
</dbReference>
<dbReference type="GO" id="GO:0005694">
    <property type="term" value="C:chromosome"/>
    <property type="evidence" value="ECO:0007669"/>
    <property type="project" value="InterPro"/>
</dbReference>
<dbReference type="Proteomes" id="UP000198790">
    <property type="component" value="Unassembled WGS sequence"/>
</dbReference>
<keyword evidence="6 10" id="KW-0460">Magnesium</keyword>
<evidence type="ECO:0000256" key="2">
    <source>
        <dbReference type="ARBA" id="ARBA00010708"/>
    </source>
</evidence>
<evidence type="ECO:0000256" key="1">
    <source>
        <dbReference type="ARBA" id="ARBA00000185"/>
    </source>
</evidence>
<dbReference type="FunFam" id="3.30.565.10:FF:000002">
    <property type="entry name" value="DNA gyrase subunit B"/>
    <property type="match status" value="1"/>
</dbReference>
<dbReference type="NCBIfam" id="TIGR01059">
    <property type="entry name" value="gyrB"/>
    <property type="match status" value="1"/>
</dbReference>
<comment type="function">
    <text evidence="10">A type II topoisomerase that negatively supercoils closed circular double-stranded (ds) DNA in an ATP-dependent manner to modulate DNA topology and maintain chromosomes in an underwound state. Negative supercoiling favors strand separation, and DNA replication, transcription, recombination and repair, all of which involve strand separation. Also able to catalyze the interconversion of other topological isomers of dsDNA rings, including catenanes and knotted rings. Type II topoisomerases break and join 2 DNA strands simultaneously in an ATP-dependent manner.</text>
</comment>
<dbReference type="PRINTS" id="PR00418">
    <property type="entry name" value="TPI2FAMILY"/>
</dbReference>
<keyword evidence="4 10" id="KW-0547">Nucleotide-binding</keyword>
<dbReference type="Pfam" id="PF02518">
    <property type="entry name" value="HATPase_c"/>
    <property type="match status" value="1"/>
</dbReference>
<comment type="cofactor">
    <cofactor evidence="10">
        <name>Mg(2+)</name>
        <dbReference type="ChEBI" id="CHEBI:18420"/>
    </cofactor>
    <cofactor evidence="10">
        <name>Mn(2+)</name>
        <dbReference type="ChEBI" id="CHEBI:29035"/>
    </cofactor>
    <cofactor evidence="10">
        <name>Ca(2+)</name>
        <dbReference type="ChEBI" id="CHEBI:29108"/>
    </cofactor>
    <text evidence="10">Binds two Mg(2+) per subunit. The magnesium ions form salt bridges with both the protein and the DNA. Can also accept other divalent metal cations, such as Mn(2+) or Ca(2+).</text>
</comment>
<dbReference type="InterPro" id="IPR036890">
    <property type="entry name" value="HATPase_C_sf"/>
</dbReference>
<evidence type="ECO:0000256" key="10">
    <source>
        <dbReference type="HAMAP-Rule" id="MF_01898"/>
    </source>
</evidence>
<dbReference type="PANTHER" id="PTHR45866:SF1">
    <property type="entry name" value="DNA GYRASE SUBUNIT B, MITOCHONDRIAL"/>
    <property type="match status" value="1"/>
</dbReference>
<evidence type="ECO:0000313" key="12">
    <source>
        <dbReference type="EMBL" id="SFB41236.1"/>
    </source>
</evidence>
<feature type="site" description="Interaction with DNA" evidence="10">
    <location>
        <position position="463"/>
    </location>
</feature>
<keyword evidence="8" id="KW-0238">DNA-binding</keyword>
<dbReference type="InterPro" id="IPR013760">
    <property type="entry name" value="Topo_IIA-like_dom_sf"/>
</dbReference>
<dbReference type="PROSITE" id="PS50880">
    <property type="entry name" value="TOPRIM"/>
    <property type="match status" value="1"/>
</dbReference>
<dbReference type="InterPro" id="IPR018522">
    <property type="entry name" value="TopoIIA_CS"/>
</dbReference>
<dbReference type="FunFam" id="3.30.230.10:FF:000005">
    <property type="entry name" value="DNA gyrase subunit B"/>
    <property type="match status" value="1"/>
</dbReference>
<dbReference type="GO" id="GO:0005737">
    <property type="term" value="C:cytoplasm"/>
    <property type="evidence" value="ECO:0007669"/>
    <property type="project" value="UniProtKB-SubCell"/>
</dbReference>
<dbReference type="InterPro" id="IPR014721">
    <property type="entry name" value="Ribsml_uS5_D2-typ_fold_subgr"/>
</dbReference>
<keyword evidence="5 10" id="KW-0067">ATP-binding</keyword>
<comment type="miscellaneous">
    <text evidence="10">Few gyrases are as efficient as E.coli at forming negative supercoils. Not all organisms have 2 type II topoisomerases; in organisms with a single type II topoisomerase this enzyme also has to decatenate newly replicated chromosomes.</text>
</comment>
<sequence>MSEEKAKNLGEYGAGNIQVLEGLEAVRKRPAMYIGDIGVRGLHHLIWEVVDNSIDEALAGHCDTIKVTVNEDNSVTVEDNGRGIPTDMHAKEKKSALEVVLTVLHAGGKFDKDTYKVSGGLHGVGVSCVNALSEDLKATVYRNGVITEQEFKIGVPQYPARQIGETERRGTTIHFKPDSSIFAITEYKYETIANRLREMSFLNAGIRIVLTDLRETEDDGTVKSDEFYSEGGLVEFVQYLDVSREKIIDVPISIDTEKNGVPVQVAMNYNTSYSENVVSYVNTINTYEGGSHVSGFRRALTRTLKSYADKSGMLDKLKLEVSGDDFREGLTAVISVKVQEPQFEGQTKAKLGNSEVVGAVDSAVSEALQSWLEEHPKEAKIIVGKVILAAQARHAAKKAREMVQRKNILGGGGLPGKLADCANSDPTVCELYLVEGDSAGGSAKQGRDRDFQAILPLKGKILNVEKAHEHKIYDNEEIKNILTALGVKIGTLNDDKELDLTNLRYHKIIIMTDADIDGSHIRTLILTLFFRYMRTLIEHGYLYIALPPLYLLKRGKDERYCWTEEERKVLTAEMAKDGKEDSVGIQRYKGLGEMNPEQLWTTTMDPNFRTIKQVNIESAAEADHLFSVLMGDEVPPRRAFIEKNAKYAKIDT</sequence>
<dbReference type="NCBIfam" id="NF004189">
    <property type="entry name" value="PRK05644.1"/>
    <property type="match status" value="1"/>
</dbReference>
<comment type="subcellular location">
    <subcellularLocation>
        <location evidence="10">Cytoplasm</location>
    </subcellularLocation>
</comment>
<dbReference type="InterPro" id="IPR000565">
    <property type="entry name" value="Topo_IIA_B"/>
</dbReference>
<feature type="binding site" evidence="10">
    <location>
        <position position="513"/>
    </location>
    <ligand>
        <name>Mg(2+)</name>
        <dbReference type="ChEBI" id="CHEBI:18420"/>
        <label>1</label>
        <note>catalytic</note>
    </ligand>
</feature>
<feature type="domain" description="Toprim" evidence="11">
    <location>
        <begin position="429"/>
        <end position="548"/>
    </location>
</feature>
<keyword evidence="7 10" id="KW-0799">Topoisomerase</keyword>
<dbReference type="AlphaFoldDB" id="A0A1I1AV10"/>
<name>A0A1I1AV10_9BACT</name>
<comment type="subunit">
    <text evidence="10">Heterotetramer, composed of two GyrA and two GyrB chains. In the heterotetramer, GyrA contains the active site tyrosine that forms a transient covalent intermediate with DNA, while GyrB binds cofactors and catalyzes ATP hydrolysis.</text>
</comment>
<evidence type="ECO:0000256" key="8">
    <source>
        <dbReference type="ARBA" id="ARBA00023125"/>
    </source>
</evidence>
<dbReference type="SUPFAM" id="SSF55874">
    <property type="entry name" value="ATPase domain of HSP90 chaperone/DNA topoisomerase II/histidine kinase"/>
    <property type="match status" value="1"/>
</dbReference>
<dbReference type="InterPro" id="IPR013759">
    <property type="entry name" value="Topo_IIA_B_C"/>
</dbReference>
<feature type="binding site" evidence="10">
    <location>
        <position position="435"/>
    </location>
    <ligand>
        <name>Mg(2+)</name>
        <dbReference type="ChEBI" id="CHEBI:18420"/>
        <label>1</label>
        <note>catalytic</note>
    </ligand>
</feature>
<comment type="catalytic activity">
    <reaction evidence="1 10">
        <text>ATP-dependent breakage, passage and rejoining of double-stranded DNA.</text>
        <dbReference type="EC" id="5.6.2.2"/>
    </reaction>
</comment>
<dbReference type="GO" id="GO:0005524">
    <property type="term" value="F:ATP binding"/>
    <property type="evidence" value="ECO:0007669"/>
    <property type="project" value="UniProtKB-UniRule"/>
</dbReference>
<dbReference type="GO" id="GO:0034335">
    <property type="term" value="F:DNA negative supercoiling activity"/>
    <property type="evidence" value="ECO:0007669"/>
    <property type="project" value="UniProtKB-ARBA"/>
</dbReference>
<dbReference type="Gene3D" id="3.30.565.10">
    <property type="entry name" value="Histidine kinase-like ATPase, C-terminal domain"/>
    <property type="match status" value="1"/>
</dbReference>
<dbReference type="SUPFAM" id="SSF54211">
    <property type="entry name" value="Ribosomal protein S5 domain 2-like"/>
    <property type="match status" value="1"/>
</dbReference>
<dbReference type="PANTHER" id="PTHR45866">
    <property type="entry name" value="DNA GYRASE/TOPOISOMERASE SUBUNIT B"/>
    <property type="match status" value="1"/>
</dbReference>
<dbReference type="GO" id="GO:0006261">
    <property type="term" value="P:DNA-templated DNA replication"/>
    <property type="evidence" value="ECO:0007669"/>
    <property type="project" value="UniProtKB-UniRule"/>
</dbReference>
<dbReference type="SUPFAM" id="SSF56719">
    <property type="entry name" value="Type II DNA topoisomerase"/>
    <property type="match status" value="1"/>
</dbReference>
<reference evidence="12 13" key="1">
    <citation type="submission" date="2016-10" db="EMBL/GenBank/DDBJ databases">
        <authorList>
            <person name="de Groot N.N."/>
        </authorList>
    </citation>
    <scope>NUCLEOTIDE SEQUENCE [LARGE SCALE GENOMIC DNA]</scope>
    <source>
        <strain evidence="12 13">DSM 23399</strain>
    </source>
</reference>
<dbReference type="EMBL" id="FOKK01000009">
    <property type="protein sequence ID" value="SFB41236.1"/>
    <property type="molecule type" value="Genomic_DNA"/>
</dbReference>
<feature type="site" description="Interaction with DNA" evidence="10">
    <location>
        <position position="460"/>
    </location>
</feature>
<dbReference type="PRINTS" id="PR01159">
    <property type="entry name" value="DNAGYRASEB"/>
</dbReference>
<evidence type="ECO:0000256" key="7">
    <source>
        <dbReference type="ARBA" id="ARBA00023029"/>
    </source>
</evidence>
<evidence type="ECO:0000256" key="5">
    <source>
        <dbReference type="ARBA" id="ARBA00022840"/>
    </source>
</evidence>
<keyword evidence="9 10" id="KW-0413">Isomerase</keyword>
<dbReference type="Gene3D" id="3.40.50.670">
    <property type="match status" value="1"/>
</dbReference>
<evidence type="ECO:0000256" key="9">
    <source>
        <dbReference type="ARBA" id="ARBA00023235"/>
    </source>
</evidence>
<dbReference type="PROSITE" id="PS00177">
    <property type="entry name" value="TOPOISOMERASE_II"/>
    <property type="match status" value="1"/>
</dbReference>
<dbReference type="HAMAP" id="MF_01898">
    <property type="entry name" value="GyrB"/>
    <property type="match status" value="1"/>
</dbReference>
<dbReference type="CDD" id="cd16928">
    <property type="entry name" value="HATPase_GyrB-like"/>
    <property type="match status" value="1"/>
</dbReference>
<gene>
    <name evidence="10" type="primary">gyrB</name>
    <name evidence="12" type="ORF">SAMN04489723_109111</name>
</gene>
<dbReference type="EC" id="5.6.2.2" evidence="10"/>
<evidence type="ECO:0000313" key="13">
    <source>
        <dbReference type="Proteomes" id="UP000198790"/>
    </source>
</evidence>
<dbReference type="NCBIfam" id="NF011501">
    <property type="entry name" value="PRK14939.1"/>
    <property type="match status" value="1"/>
</dbReference>
<keyword evidence="3 10" id="KW-0479">Metal-binding</keyword>
<dbReference type="OrthoDB" id="9802808at2"/>
<dbReference type="RefSeq" id="WP_092898158.1">
    <property type="nucleotide sequence ID" value="NZ_CAXBKE010000053.1"/>
</dbReference>
<dbReference type="InterPro" id="IPR006171">
    <property type="entry name" value="TOPRIM_dom"/>
</dbReference>
<accession>A0A1I1AV10</accession>
<protein>
    <recommendedName>
        <fullName evidence="10">DNA gyrase subunit B</fullName>
        <ecNumber evidence="10">5.6.2.2</ecNumber>
    </recommendedName>
</protein>
<dbReference type="InterPro" id="IPR001241">
    <property type="entry name" value="Topo_IIA"/>
</dbReference>
<dbReference type="SMART" id="SM00433">
    <property type="entry name" value="TOP2c"/>
    <property type="match status" value="1"/>
</dbReference>
<dbReference type="InterPro" id="IPR002288">
    <property type="entry name" value="DNA_gyrase_B_C"/>
</dbReference>
<dbReference type="InterPro" id="IPR034160">
    <property type="entry name" value="TOPRIM_GyrB"/>
</dbReference>
<keyword evidence="13" id="KW-1185">Reference proteome</keyword>
<evidence type="ECO:0000256" key="3">
    <source>
        <dbReference type="ARBA" id="ARBA00022723"/>
    </source>
</evidence>
<feature type="binding site" evidence="10">
    <location>
        <position position="513"/>
    </location>
    <ligand>
        <name>Mg(2+)</name>
        <dbReference type="ChEBI" id="CHEBI:18420"/>
        <label>2</label>
    </ligand>
</feature>
<keyword evidence="10" id="KW-0963">Cytoplasm</keyword>
<dbReference type="Gene3D" id="3.30.230.10">
    <property type="match status" value="1"/>
</dbReference>
<dbReference type="STRING" id="237018.SAMN04489723_109111"/>
<evidence type="ECO:0000256" key="4">
    <source>
        <dbReference type="ARBA" id="ARBA00022741"/>
    </source>
</evidence>
<dbReference type="InterPro" id="IPR013506">
    <property type="entry name" value="Topo_IIA_bsu_dom2"/>
</dbReference>
<comment type="similarity">
    <text evidence="2 10">Belongs to the type II topoisomerase GyrB family.</text>
</comment>
<proteinExistence type="inferred from homology"/>
<organism evidence="12 13">
    <name type="scientific">Algoriphagus aquimarinus</name>
    <dbReference type="NCBI Taxonomy" id="237018"/>
    <lineage>
        <taxon>Bacteria</taxon>
        <taxon>Pseudomonadati</taxon>
        <taxon>Bacteroidota</taxon>
        <taxon>Cytophagia</taxon>
        <taxon>Cytophagales</taxon>
        <taxon>Cyclobacteriaceae</taxon>
        <taxon>Algoriphagus</taxon>
    </lineage>
</organism>
<dbReference type="InterPro" id="IPR011557">
    <property type="entry name" value="GyrB"/>
</dbReference>
<dbReference type="SMART" id="SM00387">
    <property type="entry name" value="HATPase_c"/>
    <property type="match status" value="1"/>
</dbReference>
<dbReference type="FunFam" id="3.40.50.670:FF:000002">
    <property type="entry name" value="DNA gyrase subunit B"/>
    <property type="match status" value="1"/>
</dbReference>
<dbReference type="Pfam" id="PF00204">
    <property type="entry name" value="DNA_gyraseB"/>
    <property type="match status" value="1"/>
</dbReference>
<dbReference type="GO" id="GO:0003677">
    <property type="term" value="F:DNA binding"/>
    <property type="evidence" value="ECO:0007669"/>
    <property type="project" value="UniProtKB-KW"/>
</dbReference>
<feature type="binding site" evidence="10">
    <location>
        <position position="515"/>
    </location>
    <ligand>
        <name>Mg(2+)</name>
        <dbReference type="ChEBI" id="CHEBI:18420"/>
        <label>2</label>
    </ligand>
</feature>